<dbReference type="InterPro" id="IPR020904">
    <property type="entry name" value="Sc_DH/Rdtase_CS"/>
</dbReference>
<reference evidence="4" key="1">
    <citation type="submission" date="2018-05" db="EMBL/GenBank/DDBJ databases">
        <authorList>
            <person name="Lanie J.A."/>
            <person name="Ng W.-L."/>
            <person name="Kazmierczak K.M."/>
            <person name="Andrzejewski T.M."/>
            <person name="Davidsen T.M."/>
            <person name="Wayne K.J."/>
            <person name="Tettelin H."/>
            <person name="Glass J.I."/>
            <person name="Rusch D."/>
            <person name="Podicherti R."/>
            <person name="Tsui H.-C.T."/>
            <person name="Winkler M.E."/>
        </authorList>
    </citation>
    <scope>NUCLEOTIDE SEQUENCE</scope>
</reference>
<dbReference type="AlphaFoldDB" id="A0A381NS40"/>
<dbReference type="FunFam" id="3.40.50.720:FF:000084">
    <property type="entry name" value="Short-chain dehydrogenase reductase"/>
    <property type="match status" value="1"/>
</dbReference>
<accession>A0A381NS40</accession>
<evidence type="ECO:0000313" key="4">
    <source>
        <dbReference type="EMBL" id="SUZ57380.1"/>
    </source>
</evidence>
<keyword evidence="2" id="KW-0560">Oxidoreductase</keyword>
<sequence>MRDITGKVAFITGGASGMGLAMARSFAAAGMKVAIADVEQAALDRVKAEFNASNAEVITLQVDVTDRTAMEAAADATEAAFDKVHVLVNNAGVAVGGSLDQMSYEDWDWVMGVNLDGVVNGLQAFVQRIKAHGEGGHVVNTASLAGHFAIPGLGIYTATKYAVVGISETLRADLKQHNIGVSVLCPGVVNTNIFDSGRNRPSHLQGETDTAQMVLSEEVPESEREQRMVEMMARALDPAVVGDMVLHSIQEDEFYIFSHPEVEPMVAGRAAEVTDAFARWRTYREEHGI</sequence>
<dbReference type="Gene3D" id="3.40.50.720">
    <property type="entry name" value="NAD(P)-binding Rossmann-like Domain"/>
    <property type="match status" value="1"/>
</dbReference>
<organism evidence="4">
    <name type="scientific">marine metagenome</name>
    <dbReference type="NCBI Taxonomy" id="408172"/>
    <lineage>
        <taxon>unclassified sequences</taxon>
        <taxon>metagenomes</taxon>
        <taxon>ecological metagenomes</taxon>
    </lineage>
</organism>
<dbReference type="CDD" id="cd05233">
    <property type="entry name" value="SDR_c"/>
    <property type="match status" value="1"/>
</dbReference>
<dbReference type="InterPro" id="IPR002347">
    <property type="entry name" value="SDR_fam"/>
</dbReference>
<dbReference type="PROSITE" id="PS00061">
    <property type="entry name" value="ADH_SHORT"/>
    <property type="match status" value="1"/>
</dbReference>
<dbReference type="InterPro" id="IPR036291">
    <property type="entry name" value="NAD(P)-bd_dom_sf"/>
</dbReference>
<dbReference type="SMART" id="SM00822">
    <property type="entry name" value="PKS_KR"/>
    <property type="match status" value="1"/>
</dbReference>
<evidence type="ECO:0000256" key="2">
    <source>
        <dbReference type="ARBA" id="ARBA00023002"/>
    </source>
</evidence>
<dbReference type="SUPFAM" id="SSF51735">
    <property type="entry name" value="NAD(P)-binding Rossmann-fold domains"/>
    <property type="match status" value="1"/>
</dbReference>
<gene>
    <name evidence="4" type="ORF">METZ01_LOCUS10234</name>
</gene>
<dbReference type="EMBL" id="UINC01000555">
    <property type="protein sequence ID" value="SUZ57380.1"/>
    <property type="molecule type" value="Genomic_DNA"/>
</dbReference>
<dbReference type="PANTHER" id="PTHR43391">
    <property type="entry name" value="RETINOL DEHYDROGENASE-RELATED"/>
    <property type="match status" value="1"/>
</dbReference>
<comment type="similarity">
    <text evidence="1">Belongs to the short-chain dehydrogenases/reductases (SDR) family.</text>
</comment>
<dbReference type="PRINTS" id="PR00080">
    <property type="entry name" value="SDRFAMILY"/>
</dbReference>
<dbReference type="PANTHER" id="PTHR43391:SF82">
    <property type="entry name" value="OXIDOREDUCTASE SADH-RELATED"/>
    <property type="match status" value="1"/>
</dbReference>
<dbReference type="Pfam" id="PF00106">
    <property type="entry name" value="adh_short"/>
    <property type="match status" value="1"/>
</dbReference>
<evidence type="ECO:0000256" key="1">
    <source>
        <dbReference type="ARBA" id="ARBA00006484"/>
    </source>
</evidence>
<evidence type="ECO:0000259" key="3">
    <source>
        <dbReference type="SMART" id="SM00822"/>
    </source>
</evidence>
<feature type="domain" description="Ketoreductase" evidence="3">
    <location>
        <begin position="7"/>
        <end position="192"/>
    </location>
</feature>
<proteinExistence type="inferred from homology"/>
<dbReference type="InterPro" id="IPR057326">
    <property type="entry name" value="KR_dom"/>
</dbReference>
<dbReference type="GO" id="GO:0016491">
    <property type="term" value="F:oxidoreductase activity"/>
    <property type="evidence" value="ECO:0007669"/>
    <property type="project" value="UniProtKB-KW"/>
</dbReference>
<dbReference type="PRINTS" id="PR00081">
    <property type="entry name" value="GDHRDH"/>
</dbReference>
<protein>
    <recommendedName>
        <fullName evidence="3">Ketoreductase domain-containing protein</fullName>
    </recommendedName>
</protein>
<name>A0A381NS40_9ZZZZ</name>